<evidence type="ECO:0000313" key="4">
    <source>
        <dbReference type="Proteomes" id="UP001642483"/>
    </source>
</evidence>
<reference evidence="3 4" key="1">
    <citation type="submission" date="2024-02" db="EMBL/GenBank/DDBJ databases">
        <authorList>
            <person name="Daric V."/>
            <person name="Darras S."/>
        </authorList>
    </citation>
    <scope>NUCLEOTIDE SEQUENCE [LARGE SCALE GENOMIC DNA]</scope>
</reference>
<evidence type="ECO:0000313" key="3">
    <source>
        <dbReference type="EMBL" id="CAK8697897.1"/>
    </source>
</evidence>
<sequence>MPSEFVVVNCCDCGTYQIHPTKKGKKWSCKMCGLKQSYNKIHFEGHALECRKLVQTCNMQRGLNKEQQLFQLPQCVIKQTEHNELPEDNLRLKSCKWLKYKSSNETSSSEEDAVDEKGGVCAAEVAYNSIKKSRNITSQGNKRKIPNSYTKQVGDHTHPLPVKKYTNTAKENRTPFSASLQLSTSHSTGDDIVTTKKSKWSTFKPDLGQSDSHLFDD</sequence>
<dbReference type="Proteomes" id="UP001642483">
    <property type="component" value="Unassembled WGS sequence"/>
</dbReference>
<organism evidence="3 4">
    <name type="scientific">Clavelina lepadiformis</name>
    <name type="common">Light-bulb sea squirt</name>
    <name type="synonym">Ascidia lepadiformis</name>
    <dbReference type="NCBI Taxonomy" id="159417"/>
    <lineage>
        <taxon>Eukaryota</taxon>
        <taxon>Metazoa</taxon>
        <taxon>Chordata</taxon>
        <taxon>Tunicata</taxon>
        <taxon>Ascidiacea</taxon>
        <taxon>Aplousobranchia</taxon>
        <taxon>Clavelinidae</taxon>
        <taxon>Clavelina</taxon>
    </lineage>
</organism>
<dbReference type="InterPro" id="IPR032739">
    <property type="entry name" value="MRNIP"/>
</dbReference>
<evidence type="ECO:0000256" key="1">
    <source>
        <dbReference type="SAM" id="MobiDB-lite"/>
    </source>
</evidence>
<feature type="compositionally biased region" description="Polar residues" evidence="1">
    <location>
        <begin position="165"/>
        <end position="187"/>
    </location>
</feature>
<proteinExistence type="predicted"/>
<protein>
    <recommendedName>
        <fullName evidence="2">MRN complex-interacting protein N-terminal domain-containing protein</fullName>
    </recommendedName>
</protein>
<comment type="caution">
    <text evidence="3">The sequence shown here is derived from an EMBL/GenBank/DDBJ whole genome shotgun (WGS) entry which is preliminary data.</text>
</comment>
<feature type="domain" description="MRN complex-interacting protein N-terminal" evidence="2">
    <location>
        <begin position="7"/>
        <end position="96"/>
    </location>
</feature>
<evidence type="ECO:0000259" key="2">
    <source>
        <dbReference type="Pfam" id="PF15749"/>
    </source>
</evidence>
<dbReference type="PANTHER" id="PTHR15863:SF2">
    <property type="entry name" value="MRN COMPLEX-INTERACTING PROTEIN"/>
    <property type="match status" value="1"/>
</dbReference>
<gene>
    <name evidence="3" type="ORF">CVLEPA_LOCUS31381</name>
</gene>
<dbReference type="Pfam" id="PF15749">
    <property type="entry name" value="MRNIP"/>
    <property type="match status" value="1"/>
</dbReference>
<dbReference type="InterPro" id="IPR049472">
    <property type="entry name" value="MRNIP_N"/>
</dbReference>
<dbReference type="EMBL" id="CAWYQH010000174">
    <property type="protein sequence ID" value="CAK8697897.1"/>
    <property type="molecule type" value="Genomic_DNA"/>
</dbReference>
<accession>A0ABP0H1L0</accession>
<dbReference type="PANTHER" id="PTHR15863">
    <property type="entry name" value="MRN COMPLEX-INTERACTING PROTEIN"/>
    <property type="match status" value="1"/>
</dbReference>
<keyword evidence="4" id="KW-1185">Reference proteome</keyword>
<name>A0ABP0H1L0_CLALP</name>
<feature type="region of interest" description="Disordered" evidence="1">
    <location>
        <begin position="134"/>
        <end position="191"/>
    </location>
</feature>